<evidence type="ECO:0000313" key="7">
    <source>
        <dbReference type="Proteomes" id="UP001157439"/>
    </source>
</evidence>
<proteinExistence type="inferred from homology"/>
<gene>
    <name evidence="6" type="primary">yafC</name>
    <name evidence="6" type="ORF">GCM10007894_29260</name>
</gene>
<evidence type="ECO:0000256" key="1">
    <source>
        <dbReference type="ARBA" id="ARBA00009437"/>
    </source>
</evidence>
<dbReference type="PROSITE" id="PS50931">
    <property type="entry name" value="HTH_LYSR"/>
    <property type="match status" value="1"/>
</dbReference>
<evidence type="ECO:0000313" key="6">
    <source>
        <dbReference type="EMBL" id="GLS84949.1"/>
    </source>
</evidence>
<reference evidence="6 7" key="1">
    <citation type="journal article" date="2014" name="Int. J. Syst. Evol. Microbiol.">
        <title>Complete genome sequence of Corynebacterium casei LMG S-19264T (=DSM 44701T), isolated from a smear-ripened cheese.</title>
        <authorList>
            <consortium name="US DOE Joint Genome Institute (JGI-PGF)"/>
            <person name="Walter F."/>
            <person name="Albersmeier A."/>
            <person name="Kalinowski J."/>
            <person name="Ruckert C."/>
        </authorList>
    </citation>
    <scope>NUCLEOTIDE SEQUENCE [LARGE SCALE GENOMIC DNA]</scope>
    <source>
        <strain evidence="6 7">NBRC 112785</strain>
    </source>
</reference>
<keyword evidence="3" id="KW-0238">DNA-binding</keyword>
<comment type="caution">
    <text evidence="6">The sequence shown here is derived from an EMBL/GenBank/DDBJ whole genome shotgun (WGS) entry which is preliminary data.</text>
</comment>
<dbReference type="Pfam" id="PF03466">
    <property type="entry name" value="LysR_substrate"/>
    <property type="match status" value="1"/>
</dbReference>
<keyword evidence="4" id="KW-0804">Transcription</keyword>
<dbReference type="EMBL" id="BSPO01000014">
    <property type="protein sequence ID" value="GLS84949.1"/>
    <property type="molecule type" value="Genomic_DNA"/>
</dbReference>
<evidence type="ECO:0000256" key="4">
    <source>
        <dbReference type="ARBA" id="ARBA00023163"/>
    </source>
</evidence>
<evidence type="ECO:0000256" key="2">
    <source>
        <dbReference type="ARBA" id="ARBA00023015"/>
    </source>
</evidence>
<dbReference type="SUPFAM" id="SSF46785">
    <property type="entry name" value="Winged helix' DNA-binding domain"/>
    <property type="match status" value="1"/>
</dbReference>
<dbReference type="FunFam" id="1.10.10.10:FF:000001">
    <property type="entry name" value="LysR family transcriptional regulator"/>
    <property type="match status" value="1"/>
</dbReference>
<organism evidence="6 7">
    <name type="scientific">Paraferrimonas haliotis</name>
    <dbReference type="NCBI Taxonomy" id="2013866"/>
    <lineage>
        <taxon>Bacteria</taxon>
        <taxon>Pseudomonadati</taxon>
        <taxon>Pseudomonadota</taxon>
        <taxon>Gammaproteobacteria</taxon>
        <taxon>Alteromonadales</taxon>
        <taxon>Ferrimonadaceae</taxon>
        <taxon>Paraferrimonas</taxon>
    </lineage>
</organism>
<dbReference type="InterPro" id="IPR000847">
    <property type="entry name" value="LysR_HTH_N"/>
</dbReference>
<dbReference type="Gene3D" id="1.10.10.10">
    <property type="entry name" value="Winged helix-like DNA-binding domain superfamily/Winged helix DNA-binding domain"/>
    <property type="match status" value="1"/>
</dbReference>
<dbReference type="InterPro" id="IPR005119">
    <property type="entry name" value="LysR_subst-bd"/>
</dbReference>
<dbReference type="GO" id="GO:0006351">
    <property type="term" value="P:DNA-templated transcription"/>
    <property type="evidence" value="ECO:0007669"/>
    <property type="project" value="TreeGrafter"/>
</dbReference>
<dbReference type="SUPFAM" id="SSF53850">
    <property type="entry name" value="Periplasmic binding protein-like II"/>
    <property type="match status" value="1"/>
</dbReference>
<dbReference type="AlphaFoldDB" id="A0AA37WYT4"/>
<comment type="similarity">
    <text evidence="1">Belongs to the LysR transcriptional regulatory family.</text>
</comment>
<evidence type="ECO:0000259" key="5">
    <source>
        <dbReference type="PROSITE" id="PS50931"/>
    </source>
</evidence>
<dbReference type="InterPro" id="IPR058163">
    <property type="entry name" value="LysR-type_TF_proteobact-type"/>
</dbReference>
<sequence>MRTRSDDLEIFLAVADLGSFSAAANILNIQVAKVSRSVSKLEIQLNTSLFNRTTRRVELTNEGRLFVDKIRQGIQIIEHAEEDIAALQTKPKGKLRVDAASPFVLHQLVPLVAEFGCQYPEIELELTSNEGFVDLIEKRTDVAIRIGPLADSTLHAKPLGTSRLHIVASPDYLAKHGTPLLESDLIRHKLIGFTEPKTLNYWPLSGKKEIQPSISSSSGETVRKLALLGNGIACLSGFMINKDIAKGTLVSLLEDRKLHNTDREKVSAVYYRSSNISSRIAVFINFIESRLTL</sequence>
<protein>
    <submittedName>
        <fullName evidence="6">LysR family transcriptional regulator</fullName>
    </submittedName>
</protein>
<dbReference type="PANTHER" id="PTHR30537:SF20">
    <property type="entry name" value="TRANSCRIPTIONAL REGULATORY PROTEIN"/>
    <property type="match status" value="1"/>
</dbReference>
<dbReference type="PANTHER" id="PTHR30537">
    <property type="entry name" value="HTH-TYPE TRANSCRIPTIONAL REGULATOR"/>
    <property type="match status" value="1"/>
</dbReference>
<dbReference type="Gene3D" id="3.40.190.10">
    <property type="entry name" value="Periplasmic binding protein-like II"/>
    <property type="match status" value="2"/>
</dbReference>
<dbReference type="InterPro" id="IPR036390">
    <property type="entry name" value="WH_DNA-bd_sf"/>
</dbReference>
<keyword evidence="2" id="KW-0805">Transcription regulation</keyword>
<feature type="domain" description="HTH lysR-type" evidence="5">
    <location>
        <begin position="1"/>
        <end position="60"/>
    </location>
</feature>
<dbReference type="GO" id="GO:0043565">
    <property type="term" value="F:sequence-specific DNA binding"/>
    <property type="evidence" value="ECO:0007669"/>
    <property type="project" value="TreeGrafter"/>
</dbReference>
<accession>A0AA37WYT4</accession>
<keyword evidence="7" id="KW-1185">Reference proteome</keyword>
<dbReference type="InterPro" id="IPR036388">
    <property type="entry name" value="WH-like_DNA-bd_sf"/>
</dbReference>
<dbReference type="RefSeq" id="WP_095499394.1">
    <property type="nucleotide sequence ID" value="NZ_BSPO01000014.1"/>
</dbReference>
<dbReference type="Pfam" id="PF00126">
    <property type="entry name" value="HTH_1"/>
    <property type="match status" value="1"/>
</dbReference>
<name>A0AA37WYT4_9GAMM</name>
<dbReference type="Proteomes" id="UP001157439">
    <property type="component" value="Unassembled WGS sequence"/>
</dbReference>
<dbReference type="GO" id="GO:0003700">
    <property type="term" value="F:DNA-binding transcription factor activity"/>
    <property type="evidence" value="ECO:0007669"/>
    <property type="project" value="InterPro"/>
</dbReference>
<evidence type="ECO:0000256" key="3">
    <source>
        <dbReference type="ARBA" id="ARBA00023125"/>
    </source>
</evidence>